<organism evidence="2 3">
    <name type="scientific">Microbotryum intermedium</name>
    <dbReference type="NCBI Taxonomy" id="269621"/>
    <lineage>
        <taxon>Eukaryota</taxon>
        <taxon>Fungi</taxon>
        <taxon>Dikarya</taxon>
        <taxon>Basidiomycota</taxon>
        <taxon>Pucciniomycotina</taxon>
        <taxon>Microbotryomycetes</taxon>
        <taxon>Microbotryales</taxon>
        <taxon>Microbotryaceae</taxon>
        <taxon>Microbotryum</taxon>
    </lineage>
</organism>
<dbReference type="InterPro" id="IPR052389">
    <property type="entry name" value="Sec_Metab_Biosynth-Assoc"/>
</dbReference>
<evidence type="ECO:0000259" key="1">
    <source>
        <dbReference type="Pfam" id="PF13622"/>
    </source>
</evidence>
<accession>A0A238FJG4</accession>
<dbReference type="PANTHER" id="PTHR38110:SF1">
    <property type="entry name" value="THIOESTERASE DOMAIN-CONTAINING PROTEIN"/>
    <property type="match status" value="1"/>
</dbReference>
<dbReference type="STRING" id="269621.A0A238FJG4"/>
<dbReference type="InterPro" id="IPR042171">
    <property type="entry name" value="Acyl-CoA_hotdog"/>
</dbReference>
<evidence type="ECO:0000313" key="2">
    <source>
        <dbReference type="EMBL" id="SCV72024.1"/>
    </source>
</evidence>
<dbReference type="Gene3D" id="2.40.160.210">
    <property type="entry name" value="Acyl-CoA thioesterase, double hotdog domain"/>
    <property type="match status" value="1"/>
</dbReference>
<keyword evidence="3" id="KW-1185">Reference proteome</keyword>
<gene>
    <name evidence="2" type="ORF">BQ2448_4718</name>
</gene>
<dbReference type="Proteomes" id="UP000198372">
    <property type="component" value="Unassembled WGS sequence"/>
</dbReference>
<dbReference type="InterPro" id="IPR049449">
    <property type="entry name" value="TesB_ACOT8-like_N"/>
</dbReference>
<protein>
    <submittedName>
        <fullName evidence="2">BQ2448_4718 protein</fullName>
    </submittedName>
</protein>
<sequence length="369" mass="40662">MTDLYAHHLTQAIQTTFAYERQDETRVYKGKVEHFLIGNAPHGGYIISLCTNATQQHQASTTHRDPAHLTAQFFSPCQPGAVQVGVKTLSVSKRWTRLDASLMQYSKTNDVSSTPVERVRLTYLYTDLPHPAGWGSEPKDDNLSLLPWSKSPFARPTPLLQHPSELKEAPMYPSFHFKDVVKWSELVPIGPEDSPNPSSAPFQKMHSAFYWSQVHEEDDVTQNVALVSFFADMFMNGPELIAAPGVGRKYWFPTMTLSLDFKAKVHLCRTGGNCFPLAGVPGGPSGASPSKSTVGIYFATKSISEGQHDQTVEVWTSPGGIGEGDASLGGPEWRKEAQLLAVSTQLALVIPYSVNEKIANRKDDKSSKL</sequence>
<reference evidence="3" key="1">
    <citation type="submission" date="2016-09" db="EMBL/GenBank/DDBJ databases">
        <authorList>
            <person name="Jeantristanb JTB J.-T."/>
            <person name="Ricardo R."/>
        </authorList>
    </citation>
    <scope>NUCLEOTIDE SEQUENCE [LARGE SCALE GENOMIC DNA]</scope>
</reference>
<dbReference type="AlphaFoldDB" id="A0A238FJG4"/>
<dbReference type="PANTHER" id="PTHR38110">
    <property type="entry name" value="CHROMOSOME 23, WHOLE GENOME SHOTGUN SEQUENCE"/>
    <property type="match status" value="1"/>
</dbReference>
<dbReference type="Pfam" id="PF13622">
    <property type="entry name" value="4HBT_3"/>
    <property type="match status" value="1"/>
</dbReference>
<dbReference type="OrthoDB" id="2532955at2759"/>
<dbReference type="EMBL" id="FMSP01000008">
    <property type="protein sequence ID" value="SCV72024.1"/>
    <property type="molecule type" value="Genomic_DNA"/>
</dbReference>
<proteinExistence type="predicted"/>
<name>A0A238FJG4_9BASI</name>
<feature type="domain" description="Acyl-CoA thioesterase-like N-terminal HotDog" evidence="1">
    <location>
        <begin position="37"/>
        <end position="105"/>
    </location>
</feature>
<evidence type="ECO:0000313" key="3">
    <source>
        <dbReference type="Proteomes" id="UP000198372"/>
    </source>
</evidence>